<proteinExistence type="inferred from homology"/>
<organism evidence="7 8">
    <name type="scientific">Liparis tanakae</name>
    <name type="common">Tanaka's snailfish</name>
    <dbReference type="NCBI Taxonomy" id="230148"/>
    <lineage>
        <taxon>Eukaryota</taxon>
        <taxon>Metazoa</taxon>
        <taxon>Chordata</taxon>
        <taxon>Craniata</taxon>
        <taxon>Vertebrata</taxon>
        <taxon>Euteleostomi</taxon>
        <taxon>Actinopterygii</taxon>
        <taxon>Neopterygii</taxon>
        <taxon>Teleostei</taxon>
        <taxon>Neoteleostei</taxon>
        <taxon>Acanthomorphata</taxon>
        <taxon>Eupercaria</taxon>
        <taxon>Perciformes</taxon>
        <taxon>Cottioidei</taxon>
        <taxon>Cottales</taxon>
        <taxon>Liparidae</taxon>
        <taxon>Liparis</taxon>
    </lineage>
</organism>
<gene>
    <name evidence="7" type="primary">H2</name>
    <name evidence="7" type="ORF">EYF80_017161</name>
</gene>
<dbReference type="AlphaFoldDB" id="A0A4Z2I5H2"/>
<dbReference type="PANTHER" id="PTHR10083">
    <property type="entry name" value="KUNITZ-TYPE PROTEASE INHIBITOR-RELATED"/>
    <property type="match status" value="1"/>
</dbReference>
<evidence type="ECO:0000259" key="6">
    <source>
        <dbReference type="PROSITE" id="PS50279"/>
    </source>
</evidence>
<evidence type="ECO:0000256" key="5">
    <source>
        <dbReference type="SAM" id="SignalP"/>
    </source>
</evidence>
<comment type="similarity">
    <text evidence="2">Belongs to the venom Kunitz-type family.</text>
</comment>
<comment type="subcellular location">
    <subcellularLocation>
        <location evidence="1">Secreted</location>
    </subcellularLocation>
</comment>
<feature type="domain" description="BPTI/Kunitz inhibitor" evidence="6">
    <location>
        <begin position="185"/>
        <end position="237"/>
    </location>
</feature>
<protein>
    <submittedName>
        <fullName evidence="7">Boophilin-H2</fullName>
    </submittedName>
</protein>
<dbReference type="OrthoDB" id="4473401at2759"/>
<keyword evidence="5" id="KW-0732">Signal</keyword>
<dbReference type="EMBL" id="SRLO01000135">
    <property type="protein sequence ID" value="TNN72554.1"/>
    <property type="molecule type" value="Genomic_DNA"/>
</dbReference>
<dbReference type="GO" id="GO:0004867">
    <property type="term" value="F:serine-type endopeptidase inhibitor activity"/>
    <property type="evidence" value="ECO:0007669"/>
    <property type="project" value="InterPro"/>
</dbReference>
<evidence type="ECO:0000313" key="7">
    <source>
        <dbReference type="EMBL" id="TNN72554.1"/>
    </source>
</evidence>
<dbReference type="InterPro" id="IPR036880">
    <property type="entry name" value="Kunitz_BPTI_sf"/>
</dbReference>
<evidence type="ECO:0000313" key="8">
    <source>
        <dbReference type="Proteomes" id="UP000314294"/>
    </source>
</evidence>
<name>A0A4Z2I5H2_9TELE</name>
<evidence type="ECO:0000256" key="4">
    <source>
        <dbReference type="ARBA" id="ARBA00023157"/>
    </source>
</evidence>
<evidence type="ECO:0000256" key="3">
    <source>
        <dbReference type="ARBA" id="ARBA00022525"/>
    </source>
</evidence>
<dbReference type="PANTHER" id="PTHR10083:SF217">
    <property type="entry name" value="BOOPHILIN-H2"/>
    <property type="match status" value="1"/>
</dbReference>
<dbReference type="SUPFAM" id="SSF57362">
    <property type="entry name" value="BPTI-like"/>
    <property type="match status" value="2"/>
</dbReference>
<evidence type="ECO:0000256" key="1">
    <source>
        <dbReference type="ARBA" id="ARBA00004613"/>
    </source>
</evidence>
<dbReference type="PROSITE" id="PS50279">
    <property type="entry name" value="BPTI_KUNITZ_2"/>
    <property type="match status" value="2"/>
</dbReference>
<dbReference type="Proteomes" id="UP000314294">
    <property type="component" value="Unassembled WGS sequence"/>
</dbReference>
<dbReference type="GO" id="GO:0005615">
    <property type="term" value="C:extracellular space"/>
    <property type="evidence" value="ECO:0007669"/>
    <property type="project" value="TreeGrafter"/>
</dbReference>
<feature type="signal peptide" evidence="5">
    <location>
        <begin position="1"/>
        <end position="25"/>
    </location>
</feature>
<comment type="caution">
    <text evidence="7">The sequence shown here is derived from an EMBL/GenBank/DDBJ whole genome shotgun (WGS) entry which is preliminary data.</text>
</comment>
<reference evidence="7 8" key="1">
    <citation type="submission" date="2019-03" db="EMBL/GenBank/DDBJ databases">
        <title>First draft genome of Liparis tanakae, snailfish: a comprehensive survey of snailfish specific genes.</title>
        <authorList>
            <person name="Kim W."/>
            <person name="Song I."/>
            <person name="Jeong J.-H."/>
            <person name="Kim D."/>
            <person name="Kim S."/>
            <person name="Ryu S."/>
            <person name="Song J.Y."/>
            <person name="Lee S.K."/>
        </authorList>
    </citation>
    <scope>NUCLEOTIDE SEQUENCE [LARGE SCALE GENOMIC DNA]</scope>
    <source>
        <tissue evidence="7">Muscle</tissue>
    </source>
</reference>
<keyword evidence="4" id="KW-1015">Disulfide bond</keyword>
<keyword evidence="3" id="KW-0964">Secreted</keyword>
<dbReference type="InterPro" id="IPR002223">
    <property type="entry name" value="Kunitz_BPTI"/>
</dbReference>
<dbReference type="Pfam" id="PF00014">
    <property type="entry name" value="Kunitz_BPTI"/>
    <property type="match status" value="2"/>
</dbReference>
<dbReference type="Gene3D" id="4.10.410.10">
    <property type="entry name" value="Pancreatic trypsin inhibitor Kunitz domain"/>
    <property type="match status" value="2"/>
</dbReference>
<dbReference type="InterPro" id="IPR050098">
    <property type="entry name" value="TFPI/VKTCI-like"/>
</dbReference>
<sequence length="245" mass="27793">MTEKVLFGCWFYLPAVFFLVRPGLAQNIDPAQCLASWNYNLIRMPTNIYWKSCQQDCAADPGCHMAVMSRPLKGSTECLLVNCLNQGRISTPRDPSATIRVYPKSTTKPDLCYRPMDHGQPPPLRYTYPLPLTPEQILDHNFFFYNVSSERCEGFHFRGSVSNGNIFSTVKQCQSLCGGVKGRRCYDFKDMTSFISCQTGSPRFFYNRTSYRCERFFDGCGSTDNSFHSQDGCGALCSEKCKIPL</sequence>
<feature type="chain" id="PRO_5021323315" evidence="5">
    <location>
        <begin position="26"/>
        <end position="245"/>
    </location>
</feature>
<feature type="domain" description="BPTI/Kunitz inhibitor" evidence="6">
    <location>
        <begin position="112"/>
        <end position="177"/>
    </location>
</feature>
<accession>A0A4Z2I5H2</accession>
<keyword evidence="8" id="KW-1185">Reference proteome</keyword>
<dbReference type="SMART" id="SM00131">
    <property type="entry name" value="KU"/>
    <property type="match status" value="2"/>
</dbReference>
<evidence type="ECO:0000256" key="2">
    <source>
        <dbReference type="ARBA" id="ARBA00008415"/>
    </source>
</evidence>